<keyword evidence="1" id="KW-0808">Transferase</keyword>
<sequence>MKILVDPQIFNQQKYGGISRYYTEIFSVLAKKPAVDVNIPIYSTDNIYLKDSDLLTKNIFLTSLYNTLAFLGISTKSLRKKNANQLLEKICHENNYDVFIPTYYDPYFLDLIREKPFVLTVYDMIHELMPQYFENDPYNVIEFKSILIEKASRIIAVSNNTKKDILKFYPHIDPDKIVVIYHGSSIKIDRNVNVDLPSSYILYVGSRANYKNFTFLVNAIDPILKDNPNLILLAAGGGEFTDEEIDFIKKKELDKQILQKNFEENELGLFYKNAIFFVFPSLYEGFGIPVLESMACGCPIILSDSSSFPEVACEAGMYFDCTSEADLRQKMKMLLKDENLRKQFSEKGLLQVKKFDWEVAAKQCLEVYILAAEDIRE</sequence>
<dbReference type="Gene3D" id="3.40.50.2000">
    <property type="entry name" value="Glycogen Phosphorylase B"/>
    <property type="match status" value="2"/>
</dbReference>
<comment type="caution">
    <text evidence="4">The sequence shown here is derived from an EMBL/GenBank/DDBJ whole genome shotgun (WGS) entry which is preliminary data.</text>
</comment>
<proteinExistence type="predicted"/>
<dbReference type="Pfam" id="PF00534">
    <property type="entry name" value="Glycos_transf_1"/>
    <property type="match status" value="1"/>
</dbReference>
<accession>A0ABY1R4K4</accession>
<dbReference type="EMBL" id="FXUO01000003">
    <property type="protein sequence ID" value="SMP91609.1"/>
    <property type="molecule type" value="Genomic_DNA"/>
</dbReference>
<gene>
    <name evidence="4" type="ORF">SAMN05421679_103163</name>
</gene>
<dbReference type="Pfam" id="PF13439">
    <property type="entry name" value="Glyco_transf_4"/>
    <property type="match status" value="1"/>
</dbReference>
<dbReference type="InterPro" id="IPR028098">
    <property type="entry name" value="Glyco_trans_4-like_N"/>
</dbReference>
<evidence type="ECO:0000256" key="1">
    <source>
        <dbReference type="ARBA" id="ARBA00022679"/>
    </source>
</evidence>
<dbReference type="SUPFAM" id="SSF53756">
    <property type="entry name" value="UDP-Glycosyltransferase/glycogen phosphorylase"/>
    <property type="match status" value="1"/>
</dbReference>
<dbReference type="PANTHER" id="PTHR46401:SF2">
    <property type="entry name" value="GLYCOSYLTRANSFERASE WBBK-RELATED"/>
    <property type="match status" value="1"/>
</dbReference>
<name>A0ABY1R4K4_9FLAO</name>
<evidence type="ECO:0000313" key="5">
    <source>
        <dbReference type="Proteomes" id="UP001158050"/>
    </source>
</evidence>
<dbReference type="InterPro" id="IPR001296">
    <property type="entry name" value="Glyco_trans_1"/>
</dbReference>
<dbReference type="RefSeq" id="WP_283416186.1">
    <property type="nucleotide sequence ID" value="NZ_FXUO01000003.1"/>
</dbReference>
<dbReference type="PANTHER" id="PTHR46401">
    <property type="entry name" value="GLYCOSYLTRANSFERASE WBBK-RELATED"/>
    <property type="match status" value="1"/>
</dbReference>
<protein>
    <submittedName>
        <fullName evidence="4">Glycosyltransferase involved in cell wall bisynthesis</fullName>
    </submittedName>
</protein>
<evidence type="ECO:0000313" key="4">
    <source>
        <dbReference type="EMBL" id="SMP91609.1"/>
    </source>
</evidence>
<feature type="domain" description="Glycosyl transferase family 1" evidence="2">
    <location>
        <begin position="190"/>
        <end position="348"/>
    </location>
</feature>
<organism evidence="4 5">
    <name type="scientific">Epilithonimonas pallida</name>
    <dbReference type="NCBI Taxonomy" id="373671"/>
    <lineage>
        <taxon>Bacteria</taxon>
        <taxon>Pseudomonadati</taxon>
        <taxon>Bacteroidota</taxon>
        <taxon>Flavobacteriia</taxon>
        <taxon>Flavobacteriales</taxon>
        <taxon>Weeksellaceae</taxon>
        <taxon>Chryseobacterium group</taxon>
        <taxon>Epilithonimonas</taxon>
    </lineage>
</organism>
<dbReference type="Proteomes" id="UP001158050">
    <property type="component" value="Unassembled WGS sequence"/>
</dbReference>
<keyword evidence="5" id="KW-1185">Reference proteome</keyword>
<dbReference type="CDD" id="cd03809">
    <property type="entry name" value="GT4_MtfB-like"/>
    <property type="match status" value="1"/>
</dbReference>
<reference evidence="4 5" key="1">
    <citation type="submission" date="2017-05" db="EMBL/GenBank/DDBJ databases">
        <authorList>
            <person name="Varghese N."/>
            <person name="Submissions S."/>
        </authorList>
    </citation>
    <scope>NUCLEOTIDE SEQUENCE [LARGE SCALE GENOMIC DNA]</scope>
    <source>
        <strain evidence="4 5">DSM 18015</strain>
    </source>
</reference>
<evidence type="ECO:0000259" key="3">
    <source>
        <dbReference type="Pfam" id="PF13439"/>
    </source>
</evidence>
<evidence type="ECO:0000259" key="2">
    <source>
        <dbReference type="Pfam" id="PF00534"/>
    </source>
</evidence>
<feature type="domain" description="Glycosyltransferase subfamily 4-like N-terminal" evidence="3">
    <location>
        <begin position="83"/>
        <end position="183"/>
    </location>
</feature>